<evidence type="ECO:0000313" key="8">
    <source>
        <dbReference type="Proteomes" id="UP000701853"/>
    </source>
</evidence>
<dbReference type="Gene3D" id="2.30.30.1150">
    <property type="match status" value="2"/>
</dbReference>
<dbReference type="PANTHER" id="PTHR47162:SF9">
    <property type="entry name" value="PHD FINGER PROTEIN EHD3-LIKE"/>
    <property type="match status" value="1"/>
</dbReference>
<dbReference type="InterPro" id="IPR019786">
    <property type="entry name" value="Zinc_finger_PHD-type_CS"/>
</dbReference>
<evidence type="ECO:0000256" key="4">
    <source>
        <dbReference type="PROSITE-ProRule" id="PRU00146"/>
    </source>
</evidence>
<feature type="domain" description="PHD-type" evidence="6">
    <location>
        <begin position="363"/>
        <end position="413"/>
    </location>
</feature>
<dbReference type="EMBL" id="JAHUZN010000005">
    <property type="protein sequence ID" value="KAG8493863.1"/>
    <property type="molecule type" value="Genomic_DNA"/>
</dbReference>
<proteinExistence type="predicted"/>
<feature type="domain" description="PHD-type" evidence="6">
    <location>
        <begin position="1148"/>
        <end position="1202"/>
    </location>
</feature>
<keyword evidence="3" id="KW-0862">Zinc</keyword>
<dbReference type="InterPro" id="IPR011011">
    <property type="entry name" value="Znf_FYVE_PHD"/>
</dbReference>
<feature type="region of interest" description="Disordered" evidence="5">
    <location>
        <begin position="749"/>
        <end position="788"/>
    </location>
</feature>
<organism evidence="7 8">
    <name type="scientific">Gossypium anomalum</name>
    <dbReference type="NCBI Taxonomy" id="47600"/>
    <lineage>
        <taxon>Eukaryota</taxon>
        <taxon>Viridiplantae</taxon>
        <taxon>Streptophyta</taxon>
        <taxon>Embryophyta</taxon>
        <taxon>Tracheophyta</taxon>
        <taxon>Spermatophyta</taxon>
        <taxon>Magnoliopsida</taxon>
        <taxon>eudicotyledons</taxon>
        <taxon>Gunneridae</taxon>
        <taxon>Pentapetalae</taxon>
        <taxon>rosids</taxon>
        <taxon>malvids</taxon>
        <taxon>Malvales</taxon>
        <taxon>Malvaceae</taxon>
        <taxon>Malvoideae</taxon>
        <taxon>Gossypium</taxon>
    </lineage>
</organism>
<dbReference type="GO" id="GO:0008270">
    <property type="term" value="F:zinc ion binding"/>
    <property type="evidence" value="ECO:0007669"/>
    <property type="project" value="UniProtKB-KW"/>
</dbReference>
<dbReference type="Pfam" id="PF00628">
    <property type="entry name" value="PHD"/>
    <property type="match status" value="4"/>
</dbReference>
<dbReference type="InterPro" id="IPR019787">
    <property type="entry name" value="Znf_PHD-finger"/>
</dbReference>
<keyword evidence="8" id="KW-1185">Reference proteome</keyword>
<protein>
    <recommendedName>
        <fullName evidence="6">PHD-type domain-containing protein</fullName>
    </recommendedName>
</protein>
<feature type="domain" description="PHD-type" evidence="6">
    <location>
        <begin position="474"/>
        <end position="528"/>
    </location>
</feature>
<dbReference type="PANTHER" id="PTHR47162">
    <property type="entry name" value="OS02G0192300 PROTEIN"/>
    <property type="match status" value="1"/>
</dbReference>
<sequence length="1319" mass="148667">MGVEEGTRNGEGAEIGEEIKCFKSEPVNNGFGSLFVNDSGDGSSRASESLRTYKRRRQLRSTSNIEVQDGGRASTDQMESSAWRLSYEYEQKVTLPFTDHCASLNDSNYLLQRKWRNVVLENMHQFLSGDEGGIRRCIQDALLFHQENDCNVTVKDSDTCHEDKQNCSPQSGQIPNGTQHTAEKLEGVISNGSYKELNPQTTTERCQRVFFDVIISEKFKSLCKLLLENFQGIKLDNLFHLSLINSRMKEEEYERSPMIFASDIQEGHCETSDKFFAIFDEERLKSQCKGPFNFLKVWRKLQVLGSEIISLAKSLSNITSASCSEQVGCSGGSAEKEEHQFCTRESEILAKREQIEACGVFKVCTCRFCGEKADGKDCLVCDSCEEMYHVACIEPAVKVIPRKSWYCASCTSNGMGSPHENCVICDRLNAPQALNSNVADENYNEHFETFSELEENSNCSVGSWLQLSPGSKTRLVCKICGGNFVKGEKLRSCEHPYCPNKYYHVRCLTMKQLKTYCSRWYCPSCLCRACLADKDDDKIVLCDGCDAAYHIYCMKPPQTSIPSGKWFCRKCDAGIQRIQRAKRAYESKLKMKGVGGKMAYGNLELSPNQREKEESDKSRGGMDMLLSAASTLHFVEKLNANRKKRELALCFILSVYYKMEHGWYCVGSILDGILMANAEKKNTRIRRESCTAKPKFLTENNRFQFSGLIFSTQVEMGVEEGTINSEGAEIGEEIKCFKIEPVNNGFGSEFANDSGDGSSGASESLRTYKRRRQLRSSSNTEVQDGGRASIDQMESSAWRLSYEYEQKVTLPFTDHCASLNDSNYRLQRKWRNVVLENMHQFLSGDEGGIRRCIQDALLFHQENDCNVTVKDTDTCHEDKQNCSPQSGQIPNGTQHTAEKLEGVISNGSYKELNPQTTTERCQRVFFDVIISEKFTSLCKLLLENFQGIKLDNLFHLSLINSRMKEGEYEQSPMLFTSDIQEVWRKLQGLGSEIISLAKSLSNITSASCSEQVGCSGGSAEKEKHEKILLNRSKLKLVVSLKYCGEKADGKDCFVCDSCEEMYHVACIEPAVKMIPRKSWYCASCTSNGMGSPHENCVICNRLNAPRTLNSNVADENYNERFETFTELEENSNCSVGNGLQLSPGSKTRRVCKICGGNFVKGEKLRSCEHPYCPNKYYHVRCLSMKQLKTYCSRWYCPSCLCRACLADKDDDKIVLCDGCDAAYHIYCMKPPRTSIPSGKWFCRKCDAGIQRIQRAKRAYESKLKMKGVGGKMAYGNLELSPNQREKEESDRSRGGMDMLLSAASTLHFVEKLNATCEKS</sequence>
<reference evidence="7 8" key="1">
    <citation type="journal article" date="2021" name="bioRxiv">
        <title>The Gossypium anomalum genome as a resource for cotton improvement and evolutionary analysis of hybrid incompatibility.</title>
        <authorList>
            <person name="Grover C.E."/>
            <person name="Yuan D."/>
            <person name="Arick M.A."/>
            <person name="Miller E.R."/>
            <person name="Hu G."/>
            <person name="Peterson D.G."/>
            <person name="Wendel J.F."/>
            <person name="Udall J.A."/>
        </authorList>
    </citation>
    <scope>NUCLEOTIDE SEQUENCE [LARGE SCALE GENOMIC DNA]</scope>
    <source>
        <strain evidence="7">JFW-Udall</strain>
        <tissue evidence="7">Leaf</tissue>
    </source>
</reference>
<dbReference type="PROSITE" id="PS01359">
    <property type="entry name" value="ZF_PHD_1"/>
    <property type="match status" value="2"/>
</dbReference>
<dbReference type="InterPro" id="IPR013083">
    <property type="entry name" value="Znf_RING/FYVE/PHD"/>
</dbReference>
<evidence type="ECO:0000256" key="5">
    <source>
        <dbReference type="SAM" id="MobiDB-lite"/>
    </source>
</evidence>
<feature type="domain" description="PHD-type" evidence="6">
    <location>
        <begin position="524"/>
        <end position="574"/>
    </location>
</feature>
<name>A0A8J5YP83_9ROSI</name>
<dbReference type="InterPro" id="IPR001965">
    <property type="entry name" value="Znf_PHD"/>
</dbReference>
<feature type="domain" description="PHD-type" evidence="6">
    <location>
        <begin position="1198"/>
        <end position="1248"/>
    </location>
</feature>
<evidence type="ECO:0000256" key="1">
    <source>
        <dbReference type="ARBA" id="ARBA00022723"/>
    </source>
</evidence>
<evidence type="ECO:0000259" key="6">
    <source>
        <dbReference type="PROSITE" id="PS50016"/>
    </source>
</evidence>
<gene>
    <name evidence="7" type="ORF">CXB51_011337</name>
</gene>
<dbReference type="Proteomes" id="UP000701853">
    <property type="component" value="Chromosome 5"/>
</dbReference>
<keyword evidence="2 4" id="KW-0863">Zinc-finger</keyword>
<evidence type="ECO:0000313" key="7">
    <source>
        <dbReference type="EMBL" id="KAG8493863.1"/>
    </source>
</evidence>
<accession>A0A8J5YP83</accession>
<dbReference type="OrthoDB" id="1903104at2759"/>
<evidence type="ECO:0000256" key="2">
    <source>
        <dbReference type="ARBA" id="ARBA00022771"/>
    </source>
</evidence>
<comment type="caution">
    <text evidence="7">The sequence shown here is derived from an EMBL/GenBank/DDBJ whole genome shotgun (WGS) entry which is preliminary data.</text>
</comment>
<dbReference type="SUPFAM" id="SSF57903">
    <property type="entry name" value="FYVE/PHD zinc finger"/>
    <property type="match status" value="6"/>
</dbReference>
<dbReference type="Gene3D" id="3.30.40.10">
    <property type="entry name" value="Zinc/RING finger domain, C3HC4 (zinc finger)"/>
    <property type="match status" value="3"/>
</dbReference>
<dbReference type="SMART" id="SM00249">
    <property type="entry name" value="PHD"/>
    <property type="match status" value="6"/>
</dbReference>
<evidence type="ECO:0000256" key="3">
    <source>
        <dbReference type="ARBA" id="ARBA00022833"/>
    </source>
</evidence>
<keyword evidence="1" id="KW-0479">Metal-binding</keyword>
<dbReference type="PROSITE" id="PS50016">
    <property type="entry name" value="ZF_PHD_2"/>
    <property type="match status" value="5"/>
</dbReference>